<evidence type="ECO:0000313" key="1">
    <source>
        <dbReference type="EMBL" id="MBD8025880.1"/>
    </source>
</evidence>
<organism evidence="1 2">
    <name type="scientific">Ureibacillus galli</name>
    <dbReference type="NCBI Taxonomy" id="2762222"/>
    <lineage>
        <taxon>Bacteria</taxon>
        <taxon>Bacillati</taxon>
        <taxon>Bacillota</taxon>
        <taxon>Bacilli</taxon>
        <taxon>Bacillales</taxon>
        <taxon>Caryophanaceae</taxon>
        <taxon>Ureibacillus</taxon>
    </lineage>
</organism>
<proteinExistence type="predicted"/>
<protein>
    <submittedName>
        <fullName evidence="1">RNA polymerase II</fullName>
    </submittedName>
</protein>
<sequence length="472" mass="53466">MKYAISFFGVLIASISVMLFFQYQVYSDKLESGDGDFSYTQEIDITYRNGNLDVRHHFHNLPSGTINIQWPNLAVSPDCFIDSANSCDRLSKDKTKFEAGDGHHQSLSYIIPLEGDLTTQQFLKDIFVNLSNGEATYSTVHISTDNHIKGSWVTGLPLIGQQSLTLVNYSMFSGTGGVNEIYWQIGDLNVQQPSEQFSLYSSSPLPSKVVEELKSSKLLSDEHIAIVHGENSSGQQGERILFLEDLSEENVLQNILLFQVGKNYQLDSSPQWLREVVTSFLTGSTMGGVKAKEIVNTLTSNLSDTQLTNWVEKLKSLKGDKISSALLDKELSTIFDLHTKYFSMNEKTEGVYPLLFHDRRKIYLNSELLSDGDLVYKDGLLLYSADAVLKRIGFKTSVGKNGYYVENESKQYRFPQNYGFYVYNEQRYNTTSEPMTIIAGKHYIEEKWLQKLFDMEITKNNMTIMLNSDSSN</sequence>
<keyword evidence="2" id="KW-1185">Reference proteome</keyword>
<dbReference type="RefSeq" id="WP_191706395.1">
    <property type="nucleotide sequence ID" value="NZ_JACSQA010000003.1"/>
</dbReference>
<reference evidence="1 2" key="1">
    <citation type="submission" date="2020-08" db="EMBL/GenBank/DDBJ databases">
        <title>A Genomic Blueprint of the Chicken Gut Microbiome.</title>
        <authorList>
            <person name="Gilroy R."/>
            <person name="Ravi A."/>
            <person name="Getino M."/>
            <person name="Pursley I."/>
            <person name="Horton D.L."/>
            <person name="Alikhan N.-F."/>
            <person name="Baker D."/>
            <person name="Gharbi K."/>
            <person name="Hall N."/>
            <person name="Watson M."/>
            <person name="Adriaenssens E.M."/>
            <person name="Foster-Nyarko E."/>
            <person name="Jarju S."/>
            <person name="Secka A."/>
            <person name="Antonio M."/>
            <person name="Oren A."/>
            <person name="Chaudhuri R."/>
            <person name="La Ragione R.M."/>
            <person name="Hildebrand F."/>
            <person name="Pallen M.J."/>
        </authorList>
    </citation>
    <scope>NUCLEOTIDE SEQUENCE [LARGE SCALE GENOMIC DNA]</scope>
    <source>
        <strain evidence="1 2">Re31</strain>
    </source>
</reference>
<gene>
    <name evidence="1" type="ORF">H9636_04330</name>
</gene>
<dbReference type="EMBL" id="JACSQA010000003">
    <property type="protein sequence ID" value="MBD8025880.1"/>
    <property type="molecule type" value="Genomic_DNA"/>
</dbReference>
<dbReference type="Proteomes" id="UP000640930">
    <property type="component" value="Unassembled WGS sequence"/>
</dbReference>
<comment type="caution">
    <text evidence="1">The sequence shown here is derived from an EMBL/GenBank/DDBJ whole genome shotgun (WGS) entry which is preliminary data.</text>
</comment>
<accession>A0ABR8X989</accession>
<evidence type="ECO:0000313" key="2">
    <source>
        <dbReference type="Proteomes" id="UP000640930"/>
    </source>
</evidence>
<name>A0ABR8X989_9BACL</name>